<keyword evidence="5" id="KW-0067">ATP-binding</keyword>
<dbReference type="InterPro" id="IPR017932">
    <property type="entry name" value="GATase_2_dom"/>
</dbReference>
<reference evidence="9" key="1">
    <citation type="submission" date="2021-07" db="EMBL/GenBank/DDBJ databases">
        <title>Characterization of violacein-producing bacteria and related species.</title>
        <authorList>
            <person name="Wilson H.S."/>
            <person name="De Leon M.E."/>
        </authorList>
    </citation>
    <scope>NUCLEOTIDE SEQUENCE</scope>
    <source>
        <strain evidence="9">HSC-15S17</strain>
    </source>
</reference>
<dbReference type="InterPro" id="IPR051786">
    <property type="entry name" value="ASN_synthetase/amidase"/>
</dbReference>
<comment type="catalytic activity">
    <reaction evidence="7">
        <text>L-aspartate + L-glutamine + ATP + H2O = L-asparagine + L-glutamate + AMP + diphosphate + H(+)</text>
        <dbReference type="Rhea" id="RHEA:12228"/>
        <dbReference type="ChEBI" id="CHEBI:15377"/>
        <dbReference type="ChEBI" id="CHEBI:15378"/>
        <dbReference type="ChEBI" id="CHEBI:29985"/>
        <dbReference type="ChEBI" id="CHEBI:29991"/>
        <dbReference type="ChEBI" id="CHEBI:30616"/>
        <dbReference type="ChEBI" id="CHEBI:33019"/>
        <dbReference type="ChEBI" id="CHEBI:58048"/>
        <dbReference type="ChEBI" id="CHEBI:58359"/>
        <dbReference type="ChEBI" id="CHEBI:456215"/>
        <dbReference type="EC" id="6.3.5.4"/>
    </reaction>
</comment>
<dbReference type="PIRSF" id="PIRSF001589">
    <property type="entry name" value="Asn_synthetase_glu-h"/>
    <property type="match status" value="1"/>
</dbReference>
<evidence type="ECO:0000256" key="5">
    <source>
        <dbReference type="ARBA" id="ARBA00022840"/>
    </source>
</evidence>
<evidence type="ECO:0000256" key="6">
    <source>
        <dbReference type="ARBA" id="ARBA00022962"/>
    </source>
</evidence>
<proteinExistence type="inferred from homology"/>
<dbReference type="EMBL" id="JAHTGR010000040">
    <property type="protein sequence ID" value="MBV6325609.1"/>
    <property type="molecule type" value="Genomic_DNA"/>
</dbReference>
<organism evidence="9 11">
    <name type="scientific">Duganella violaceipulchra</name>
    <dbReference type="NCBI Taxonomy" id="2849652"/>
    <lineage>
        <taxon>Bacteria</taxon>
        <taxon>Pseudomonadati</taxon>
        <taxon>Pseudomonadota</taxon>
        <taxon>Betaproteobacteria</taxon>
        <taxon>Burkholderiales</taxon>
        <taxon>Oxalobacteraceae</taxon>
        <taxon>Telluria group</taxon>
        <taxon>Duganella</taxon>
    </lineage>
</organism>
<dbReference type="Pfam" id="PF00733">
    <property type="entry name" value="Asn_synthase"/>
    <property type="match status" value="1"/>
</dbReference>
<evidence type="ECO:0000313" key="9">
    <source>
        <dbReference type="EMBL" id="MBV6325609.1"/>
    </source>
</evidence>
<evidence type="ECO:0000313" key="10">
    <source>
        <dbReference type="EMBL" id="MCP2010922.1"/>
    </source>
</evidence>
<dbReference type="Pfam" id="PF13537">
    <property type="entry name" value="GATase_7"/>
    <property type="match status" value="1"/>
</dbReference>
<dbReference type="PANTHER" id="PTHR43284:SF1">
    <property type="entry name" value="ASPARAGINE SYNTHETASE"/>
    <property type="match status" value="1"/>
</dbReference>
<dbReference type="CDD" id="cd01991">
    <property type="entry name" value="Asn_synthase_B_C"/>
    <property type="match status" value="1"/>
</dbReference>
<evidence type="ECO:0000313" key="12">
    <source>
        <dbReference type="Proteomes" id="UP001162889"/>
    </source>
</evidence>
<feature type="domain" description="Glutamine amidotransferase type-2" evidence="8">
    <location>
        <begin position="2"/>
        <end position="213"/>
    </location>
</feature>
<evidence type="ECO:0000256" key="1">
    <source>
        <dbReference type="ARBA" id="ARBA00005187"/>
    </source>
</evidence>
<protein>
    <recommendedName>
        <fullName evidence="3">asparagine synthase (glutamine-hydrolyzing)</fullName>
        <ecNumber evidence="3">6.3.5.4</ecNumber>
    </recommendedName>
</protein>
<dbReference type="GO" id="GO:0005524">
    <property type="term" value="F:ATP binding"/>
    <property type="evidence" value="ECO:0007669"/>
    <property type="project" value="UniProtKB-KW"/>
</dbReference>
<dbReference type="RefSeq" id="WP_217946515.1">
    <property type="nucleotide sequence ID" value="NZ_JAHTGR010000040.1"/>
</dbReference>
<evidence type="ECO:0000313" key="11">
    <source>
        <dbReference type="Proteomes" id="UP001155901"/>
    </source>
</evidence>
<sequence>MCGIAGTLDLNHQRATTEGMLVHMANQLIHRGPDDAGYCLKNEVGLAFRRLSIIDLKHGNQPFFSDDGRIVSICNGEIYNYRELRHELQQKGYRFKTECDVEVLIPLYQEYGLEFMKKLNGQFGFAIFDDAQKQLLLVRDHVGICPLFYTVAAGSLVFGSEIKAVIAHPAVKRAVNLRGLDQVLSFPGSVSPTTMFENISALRPGHYLLVKTNGALQEKEYWDLNFGTTTPDHGDDGQYLDEFDEILRRAVKDRLNADVPVGYYLSGGLDSSLIGSVAQAVAPDPLRHSFSIAFDDAEHDERSFQRAYTQHIPSTHHEIQFDWKQVAERLRSAVYYSEAPLKESYNTCSLALSELVRDSGVKVVLTGEGADELFAGYVGYRFDAMRAGQVDGVRELDEMLEDEERNTLWGNKSFFYEKNYLALKAVKLDLYSPAVGARFGQFNAVRSDLLQRAKMKGRHPIHQRSYVDFKLRLSDHLLADHGDRVSYANSIEARYPFLDIRMVEFAARLPPRLKLNGLVEKYIVKEVARRYLPASIFQREKFHFVAPGSPALLAQNIDWVNELLSPEVIAKQGYFNPETVERLRKVYARPGFKLNLPFDSDLLMTVLTFGIFLQTFGMPDH</sequence>
<gene>
    <name evidence="9" type="primary">asnB</name>
    <name evidence="9" type="ORF">KVP70_32355</name>
    <name evidence="10" type="ORF">L1274_004664</name>
</gene>
<comment type="caution">
    <text evidence="9">The sequence shown here is derived from an EMBL/GenBank/DDBJ whole genome shotgun (WGS) entry which is preliminary data.</text>
</comment>
<comment type="similarity">
    <text evidence="2">Belongs to the asparagine synthetase family.</text>
</comment>
<dbReference type="EMBL" id="JALJZU010000009">
    <property type="protein sequence ID" value="MCP2010922.1"/>
    <property type="molecule type" value="Genomic_DNA"/>
</dbReference>
<keyword evidence="12" id="KW-1185">Reference proteome</keyword>
<dbReference type="PROSITE" id="PS51278">
    <property type="entry name" value="GATASE_TYPE_2"/>
    <property type="match status" value="1"/>
</dbReference>
<dbReference type="NCBIfam" id="TIGR01536">
    <property type="entry name" value="asn_synth_AEB"/>
    <property type="match status" value="1"/>
</dbReference>
<comment type="pathway">
    <text evidence="1">Amino-acid biosynthesis; L-asparagine biosynthesis; L-asparagine from L-aspartate (L-Gln route): step 1/1.</text>
</comment>
<dbReference type="InterPro" id="IPR006426">
    <property type="entry name" value="Asn_synth_AEB"/>
</dbReference>
<accession>A0AA41HJE0</accession>
<name>A0AA41HJE0_9BURK</name>
<keyword evidence="6" id="KW-0315">Glutamine amidotransferase</keyword>
<evidence type="ECO:0000256" key="7">
    <source>
        <dbReference type="ARBA" id="ARBA00048741"/>
    </source>
</evidence>
<dbReference type="AlphaFoldDB" id="A0AA41HJE0"/>
<dbReference type="Proteomes" id="UP001155901">
    <property type="component" value="Unassembled WGS sequence"/>
</dbReference>
<evidence type="ECO:0000256" key="3">
    <source>
        <dbReference type="ARBA" id="ARBA00012737"/>
    </source>
</evidence>
<dbReference type="InterPro" id="IPR001962">
    <property type="entry name" value="Asn_synthase"/>
</dbReference>
<dbReference type="InterPro" id="IPR033738">
    <property type="entry name" value="AsnB_N"/>
</dbReference>
<dbReference type="GO" id="GO:0005829">
    <property type="term" value="C:cytosol"/>
    <property type="evidence" value="ECO:0007669"/>
    <property type="project" value="TreeGrafter"/>
</dbReference>
<evidence type="ECO:0000259" key="8">
    <source>
        <dbReference type="PROSITE" id="PS51278"/>
    </source>
</evidence>
<dbReference type="EC" id="6.3.5.4" evidence="3"/>
<keyword evidence="4" id="KW-0547">Nucleotide-binding</keyword>
<reference evidence="10" key="2">
    <citation type="submission" date="2022-03" db="EMBL/GenBank/DDBJ databases">
        <title>Genome Encyclopedia of Bacteria and Archaea VI: Functional Genomics of Type Strains.</title>
        <authorList>
            <person name="Whitman W."/>
        </authorList>
    </citation>
    <scope>NUCLEOTIDE SEQUENCE</scope>
    <source>
        <strain evidence="10">HSC-15S17</strain>
    </source>
</reference>
<keyword evidence="9" id="KW-0436">Ligase</keyword>
<dbReference type="CDD" id="cd00712">
    <property type="entry name" value="AsnB"/>
    <property type="match status" value="1"/>
</dbReference>
<dbReference type="PANTHER" id="PTHR43284">
    <property type="entry name" value="ASPARAGINE SYNTHETASE (GLUTAMINE-HYDROLYZING)"/>
    <property type="match status" value="1"/>
</dbReference>
<dbReference type="GO" id="GO:0004066">
    <property type="term" value="F:asparagine synthase (glutamine-hydrolyzing) activity"/>
    <property type="evidence" value="ECO:0007669"/>
    <property type="project" value="UniProtKB-EC"/>
</dbReference>
<dbReference type="Proteomes" id="UP001162889">
    <property type="component" value="Unassembled WGS sequence"/>
</dbReference>
<evidence type="ECO:0000256" key="4">
    <source>
        <dbReference type="ARBA" id="ARBA00022741"/>
    </source>
</evidence>
<dbReference type="GO" id="GO:0006529">
    <property type="term" value="P:asparagine biosynthetic process"/>
    <property type="evidence" value="ECO:0007669"/>
    <property type="project" value="InterPro"/>
</dbReference>
<evidence type="ECO:0000256" key="2">
    <source>
        <dbReference type="ARBA" id="ARBA00005752"/>
    </source>
</evidence>